<feature type="transmembrane region" description="Helical" evidence="1">
    <location>
        <begin position="154"/>
        <end position="174"/>
    </location>
</feature>
<gene>
    <name evidence="2" type="ORF">MTUNDRAET4_0123</name>
</gene>
<dbReference type="KEGG" id="mtun:MTUNDRAET4_0123.2"/>
<keyword evidence="1" id="KW-0472">Membrane</keyword>
<name>A0A4U8Z7S0_METTU</name>
<sequence length="236" mass="25733">MSETGKIGDGAMEKLRAASAEMDASLKEEGFDEHGPLGVFSRYQRLAIEELANIVVGAEEKIGGTIDPLCKRIEASAEEFREGQLAELQALFKAGHQVLELAQEATKIAARAEAETQFQYDQSIQRVARTMATALLSETSGWLILKQTNYNRGMAMRFAAIAGAAMLFIAWSGYQVRAWEDGPTMDAAGRCAATSFSVRVGDNAAPQRACMAKSFEPRELKDLPSAVKGWFRSWGS</sequence>
<keyword evidence="1" id="KW-1133">Transmembrane helix</keyword>
<dbReference type="AlphaFoldDB" id="A0A4U8Z7S0"/>
<evidence type="ECO:0000313" key="3">
    <source>
        <dbReference type="Proteomes" id="UP000294360"/>
    </source>
</evidence>
<reference evidence="2 3" key="1">
    <citation type="submission" date="2019-03" db="EMBL/GenBank/DDBJ databases">
        <authorList>
            <person name="Kox A.R. M."/>
        </authorList>
    </citation>
    <scope>NUCLEOTIDE SEQUENCE [LARGE SCALE GENOMIC DNA]</scope>
    <source>
        <strain evidence="2">MTUNDRAET4 annotated genome</strain>
        <plasmid evidence="3">3</plasmid>
    </source>
</reference>
<evidence type="ECO:0000256" key="1">
    <source>
        <dbReference type="SAM" id="Phobius"/>
    </source>
</evidence>
<dbReference type="Proteomes" id="UP000294360">
    <property type="component" value="Plasmid 3"/>
</dbReference>
<evidence type="ECO:0000313" key="2">
    <source>
        <dbReference type="EMBL" id="VFU17584.1"/>
    </source>
</evidence>
<protein>
    <submittedName>
        <fullName evidence="2">Uncharacterized protein</fullName>
    </submittedName>
</protein>
<organism evidence="2 3">
    <name type="scientific">Methylocella tundrae</name>
    <dbReference type="NCBI Taxonomy" id="227605"/>
    <lineage>
        <taxon>Bacteria</taxon>
        <taxon>Pseudomonadati</taxon>
        <taxon>Pseudomonadota</taxon>
        <taxon>Alphaproteobacteria</taxon>
        <taxon>Hyphomicrobiales</taxon>
        <taxon>Beijerinckiaceae</taxon>
        <taxon>Methylocella</taxon>
    </lineage>
</organism>
<keyword evidence="1" id="KW-0812">Transmembrane</keyword>
<dbReference type="RefSeq" id="WP_134493371.1">
    <property type="nucleotide sequence ID" value="NZ_CP139087.1"/>
</dbReference>
<dbReference type="EMBL" id="LR536452">
    <property type="protein sequence ID" value="VFU17584.1"/>
    <property type="molecule type" value="Genomic_DNA"/>
</dbReference>
<geneLocation type="plasmid" evidence="2 3">
    <name>3</name>
</geneLocation>
<dbReference type="OrthoDB" id="8440721at2"/>
<keyword evidence="2" id="KW-0614">Plasmid</keyword>
<proteinExistence type="predicted"/>
<accession>A0A4U8Z7S0</accession>